<dbReference type="Gene3D" id="3.40.50.12780">
    <property type="entry name" value="N-terminal domain of ligase-like"/>
    <property type="match status" value="1"/>
</dbReference>
<evidence type="ECO:0000313" key="4">
    <source>
        <dbReference type="Proteomes" id="UP000078534"/>
    </source>
</evidence>
<evidence type="ECO:0000259" key="1">
    <source>
        <dbReference type="Pfam" id="PF00501"/>
    </source>
</evidence>
<dbReference type="Pfam" id="PF13193">
    <property type="entry name" value="AMP-binding_C"/>
    <property type="match status" value="1"/>
</dbReference>
<protein>
    <recommendedName>
        <fullName evidence="5">Acyl--CoA ligase</fullName>
    </recommendedName>
</protein>
<dbReference type="PROSITE" id="PS00455">
    <property type="entry name" value="AMP_BINDING"/>
    <property type="match status" value="1"/>
</dbReference>
<dbReference type="InterPro" id="IPR045851">
    <property type="entry name" value="AMP-bd_C_sf"/>
</dbReference>
<dbReference type="PANTHER" id="PTHR43767">
    <property type="entry name" value="LONG-CHAIN-FATTY-ACID--COA LIGASE"/>
    <property type="match status" value="1"/>
</dbReference>
<dbReference type="RefSeq" id="WP_066336483.1">
    <property type="nucleotide sequence ID" value="NZ_LWSG01000034.1"/>
</dbReference>
<evidence type="ECO:0000313" key="3">
    <source>
        <dbReference type="EMBL" id="OAS83912.1"/>
    </source>
</evidence>
<dbReference type="GO" id="GO:0016878">
    <property type="term" value="F:acid-thiol ligase activity"/>
    <property type="evidence" value="ECO:0007669"/>
    <property type="project" value="UniProtKB-ARBA"/>
</dbReference>
<name>A0A179SUG1_9BACI</name>
<dbReference type="PANTHER" id="PTHR43767:SF1">
    <property type="entry name" value="NONRIBOSOMAL PEPTIDE SYNTHASE PES1 (EUROFUNG)-RELATED"/>
    <property type="match status" value="1"/>
</dbReference>
<proteinExistence type="predicted"/>
<dbReference type="Pfam" id="PF00501">
    <property type="entry name" value="AMP-binding"/>
    <property type="match status" value="1"/>
</dbReference>
<dbReference type="InterPro" id="IPR025110">
    <property type="entry name" value="AMP-bd_C"/>
</dbReference>
<dbReference type="InterPro" id="IPR020845">
    <property type="entry name" value="AMP-binding_CS"/>
</dbReference>
<dbReference type="OrthoDB" id="9803968at2"/>
<dbReference type="AlphaFoldDB" id="A0A179SUG1"/>
<evidence type="ECO:0000259" key="2">
    <source>
        <dbReference type="Pfam" id="PF13193"/>
    </source>
</evidence>
<sequence>MDRLTTVLKNFARSHPNRPAVIDDKTELTYKELFERVNQWSRFLTEKGVDSGHSVMIFMNNQVGYLEVFLALETINAKIIPVNVHYQQSEIEYLMELNQNAYMISENSFTSLVKESFQGRRNSLIFIEDVYETDLNKYSKCEVPKEEFTSPLLFFTSGTTGKPKGIVVSPEAFTLQIPAEYYRDTTEYNLIIRPLFFRSHLTLAISIIQEGKTLVLTTSKSQEYIWILTHKYNIHQIISGPSDLTSLVDWLEESNEEMPGSLEVVMTTGNPTSYLLKKRLMEQMPDTSFIDFYGTSEVGGISSIDETEWLDKHGSVGIPSFFVDCRVVDENGEEVPKGEIGEISICSRYTMDEYLNNPALNKKTFYGNLVRTGDYGYLDDDGYLFLSGRKQDEINHGGFSFYSAEVEDFLIRYSGVKEVVVLGKKNDTFGQQPIAYVVIDKRLNKHKVMKEIKRMCEEQLPSFKRPVFWHFLSEIPLTSARKPDRFKLLSLTEKTSEVLF</sequence>
<dbReference type="InterPro" id="IPR050237">
    <property type="entry name" value="ATP-dep_AMP-bd_enzyme"/>
</dbReference>
<gene>
    <name evidence="3" type="ORF">A6K24_07330</name>
</gene>
<dbReference type="Proteomes" id="UP000078534">
    <property type="component" value="Unassembled WGS sequence"/>
</dbReference>
<organism evidence="3 4">
    <name type="scientific">Metabacillus litoralis</name>
    <dbReference type="NCBI Taxonomy" id="152268"/>
    <lineage>
        <taxon>Bacteria</taxon>
        <taxon>Bacillati</taxon>
        <taxon>Bacillota</taxon>
        <taxon>Bacilli</taxon>
        <taxon>Bacillales</taxon>
        <taxon>Bacillaceae</taxon>
        <taxon>Metabacillus</taxon>
    </lineage>
</organism>
<dbReference type="SUPFAM" id="SSF56801">
    <property type="entry name" value="Acetyl-CoA synthetase-like"/>
    <property type="match status" value="1"/>
</dbReference>
<dbReference type="Gene3D" id="3.30.300.30">
    <property type="match status" value="1"/>
</dbReference>
<feature type="domain" description="AMP-dependent synthetase/ligase" evidence="1">
    <location>
        <begin position="10"/>
        <end position="355"/>
    </location>
</feature>
<comment type="caution">
    <text evidence="3">The sequence shown here is derived from an EMBL/GenBank/DDBJ whole genome shotgun (WGS) entry which is preliminary data.</text>
</comment>
<dbReference type="InterPro" id="IPR042099">
    <property type="entry name" value="ANL_N_sf"/>
</dbReference>
<accession>A0A179SUG1</accession>
<dbReference type="InterPro" id="IPR000873">
    <property type="entry name" value="AMP-dep_synth/lig_dom"/>
</dbReference>
<dbReference type="EMBL" id="LWSG01000034">
    <property type="protein sequence ID" value="OAS83912.1"/>
    <property type="molecule type" value="Genomic_DNA"/>
</dbReference>
<keyword evidence="4" id="KW-1185">Reference proteome</keyword>
<dbReference type="STRING" id="152268.A6K24_07330"/>
<feature type="domain" description="AMP-binding enzyme C-terminal" evidence="2">
    <location>
        <begin position="405"/>
        <end position="482"/>
    </location>
</feature>
<reference evidence="4" key="1">
    <citation type="submission" date="2016-04" db="EMBL/GenBank/DDBJ databases">
        <authorList>
            <person name="Lyu Z."/>
            <person name="Lyu W."/>
        </authorList>
    </citation>
    <scope>NUCLEOTIDE SEQUENCE [LARGE SCALE GENOMIC DNA]</scope>
    <source>
        <strain evidence="4">C44</strain>
    </source>
</reference>
<evidence type="ECO:0008006" key="5">
    <source>
        <dbReference type="Google" id="ProtNLM"/>
    </source>
</evidence>